<accession>A0A922A4D4</accession>
<sequence length="143" mass="16291">MSPLTKLDKDESGKPVDSKIYRVQRPGLPTKESYFPSGRVAAIHRRVSNIWKRRYPSRENMELSKGTAEVGRQRFIPKKESIFPPKRRLVKKMVLDFILNSIATHLCCPNHHPTSSSVEASSLPKTPAENYAKNVKIFPHRGP</sequence>
<dbReference type="EMBL" id="CM031840">
    <property type="protein sequence ID" value="KAG6671751.1"/>
    <property type="molecule type" value="Genomic_DNA"/>
</dbReference>
<reference evidence="2" key="1">
    <citation type="submission" date="2021-01" db="EMBL/GenBank/DDBJ databases">
        <authorList>
            <person name="Lovell J.T."/>
            <person name="Bentley N."/>
            <person name="Bhattarai G."/>
            <person name="Jenkins J.W."/>
            <person name="Sreedasyam A."/>
            <person name="Alarcon Y."/>
            <person name="Bock C."/>
            <person name="Boston L."/>
            <person name="Carlson J."/>
            <person name="Cervantes K."/>
            <person name="Clermont K."/>
            <person name="Krom N."/>
            <person name="Kubenka K."/>
            <person name="Mamidi S."/>
            <person name="Mattison C."/>
            <person name="Monteros M."/>
            <person name="Pisani C."/>
            <person name="Plott C."/>
            <person name="Rajasekar S."/>
            <person name="Rhein H.S."/>
            <person name="Rohla C."/>
            <person name="Song M."/>
            <person name="Hilaire R.S."/>
            <person name="Shu S."/>
            <person name="Wells L."/>
            <person name="Wang X."/>
            <person name="Webber J."/>
            <person name="Heerema R.J."/>
            <person name="Klein P."/>
            <person name="Conner P."/>
            <person name="Grauke L."/>
            <person name="Grimwood J."/>
            <person name="Schmutz J."/>
            <person name="Randall J.J."/>
        </authorList>
    </citation>
    <scope>NUCLEOTIDE SEQUENCE</scope>
    <source>
        <tissue evidence="2">Leaf</tissue>
    </source>
</reference>
<evidence type="ECO:0000256" key="1">
    <source>
        <dbReference type="SAM" id="MobiDB-lite"/>
    </source>
</evidence>
<dbReference type="Proteomes" id="UP000811246">
    <property type="component" value="Chromosome 16"/>
</dbReference>
<organism evidence="2 3">
    <name type="scientific">Carya illinoinensis</name>
    <name type="common">Pecan</name>
    <dbReference type="NCBI Taxonomy" id="32201"/>
    <lineage>
        <taxon>Eukaryota</taxon>
        <taxon>Viridiplantae</taxon>
        <taxon>Streptophyta</taxon>
        <taxon>Embryophyta</taxon>
        <taxon>Tracheophyta</taxon>
        <taxon>Spermatophyta</taxon>
        <taxon>Magnoliopsida</taxon>
        <taxon>eudicotyledons</taxon>
        <taxon>Gunneridae</taxon>
        <taxon>Pentapetalae</taxon>
        <taxon>rosids</taxon>
        <taxon>fabids</taxon>
        <taxon>Fagales</taxon>
        <taxon>Juglandaceae</taxon>
        <taxon>Carya</taxon>
    </lineage>
</organism>
<name>A0A922A4D4_CARIL</name>
<feature type="region of interest" description="Disordered" evidence="1">
    <location>
        <begin position="1"/>
        <end position="23"/>
    </location>
</feature>
<evidence type="ECO:0000313" key="3">
    <source>
        <dbReference type="Proteomes" id="UP000811246"/>
    </source>
</evidence>
<proteinExistence type="predicted"/>
<protein>
    <submittedName>
        <fullName evidence="2">Uncharacterized protein</fullName>
    </submittedName>
</protein>
<feature type="compositionally biased region" description="Basic and acidic residues" evidence="1">
    <location>
        <begin position="1"/>
        <end position="20"/>
    </location>
</feature>
<gene>
    <name evidence="2" type="ORF">I3842_16G020200</name>
</gene>
<dbReference type="AlphaFoldDB" id="A0A922A4D4"/>
<comment type="caution">
    <text evidence="2">The sequence shown here is derived from an EMBL/GenBank/DDBJ whole genome shotgun (WGS) entry which is preliminary data.</text>
</comment>
<evidence type="ECO:0000313" key="2">
    <source>
        <dbReference type="EMBL" id="KAG6671751.1"/>
    </source>
</evidence>